<dbReference type="PROSITE" id="PS50006">
    <property type="entry name" value="FHA_DOMAIN"/>
    <property type="match status" value="1"/>
</dbReference>
<evidence type="ECO:0000313" key="4">
    <source>
        <dbReference type="Proteomes" id="UP000075886"/>
    </source>
</evidence>
<dbReference type="AlphaFoldDB" id="A0A182QBR7"/>
<dbReference type="EnsemblMetazoa" id="AFAF007004-RA">
    <property type="protein sequence ID" value="AFAF007004-PA"/>
    <property type="gene ID" value="AFAF007004"/>
</dbReference>
<evidence type="ECO:0000256" key="1">
    <source>
        <dbReference type="SAM" id="Phobius"/>
    </source>
</evidence>
<name>A0A182QBR7_9DIPT</name>
<reference evidence="3" key="2">
    <citation type="submission" date="2020-05" db="UniProtKB">
        <authorList>
            <consortium name="EnsemblMetazoa"/>
        </authorList>
    </citation>
    <scope>IDENTIFICATION</scope>
    <source>
        <strain evidence="3">FAR1</strain>
    </source>
</reference>
<organism evidence="3 4">
    <name type="scientific">Anopheles farauti</name>
    <dbReference type="NCBI Taxonomy" id="69004"/>
    <lineage>
        <taxon>Eukaryota</taxon>
        <taxon>Metazoa</taxon>
        <taxon>Ecdysozoa</taxon>
        <taxon>Arthropoda</taxon>
        <taxon>Hexapoda</taxon>
        <taxon>Insecta</taxon>
        <taxon>Pterygota</taxon>
        <taxon>Neoptera</taxon>
        <taxon>Endopterygota</taxon>
        <taxon>Diptera</taxon>
        <taxon>Nematocera</taxon>
        <taxon>Culicoidea</taxon>
        <taxon>Culicidae</taxon>
        <taxon>Anophelinae</taxon>
        <taxon>Anopheles</taxon>
    </lineage>
</organism>
<evidence type="ECO:0000313" key="3">
    <source>
        <dbReference type="EnsemblMetazoa" id="AFAF007004-PA"/>
    </source>
</evidence>
<accession>A0A182QBR7</accession>
<dbReference type="EMBL" id="AXCN02002064">
    <property type="status" value="NOT_ANNOTATED_CDS"/>
    <property type="molecule type" value="Genomic_DNA"/>
</dbReference>
<dbReference type="Proteomes" id="UP000075886">
    <property type="component" value="Unassembled WGS sequence"/>
</dbReference>
<dbReference type="VEuPathDB" id="VectorBase:AFAF007004"/>
<keyword evidence="1" id="KW-0812">Transmembrane</keyword>
<proteinExistence type="predicted"/>
<evidence type="ECO:0000259" key="2">
    <source>
        <dbReference type="PROSITE" id="PS50006"/>
    </source>
</evidence>
<feature type="transmembrane region" description="Helical" evidence="1">
    <location>
        <begin position="77"/>
        <end position="102"/>
    </location>
</feature>
<keyword evidence="1" id="KW-1133">Transmembrane helix</keyword>
<feature type="domain" description="FHA" evidence="2">
    <location>
        <begin position="101"/>
        <end position="124"/>
    </location>
</feature>
<protein>
    <recommendedName>
        <fullName evidence="2">FHA domain-containing protein</fullName>
    </recommendedName>
</protein>
<keyword evidence="1" id="KW-0472">Membrane</keyword>
<dbReference type="InterPro" id="IPR000253">
    <property type="entry name" value="FHA_dom"/>
</dbReference>
<reference evidence="4" key="1">
    <citation type="submission" date="2014-01" db="EMBL/GenBank/DDBJ databases">
        <title>The Genome Sequence of Anopheles farauti FAR1 (V2).</title>
        <authorList>
            <consortium name="The Broad Institute Genomics Platform"/>
            <person name="Neafsey D.E."/>
            <person name="Besansky N."/>
            <person name="Howell P."/>
            <person name="Walton C."/>
            <person name="Young S.K."/>
            <person name="Zeng Q."/>
            <person name="Gargeya S."/>
            <person name="Fitzgerald M."/>
            <person name="Haas B."/>
            <person name="Abouelleil A."/>
            <person name="Allen A.W."/>
            <person name="Alvarado L."/>
            <person name="Arachchi H.M."/>
            <person name="Berlin A.M."/>
            <person name="Chapman S.B."/>
            <person name="Gainer-Dewar J."/>
            <person name="Goldberg J."/>
            <person name="Griggs A."/>
            <person name="Gujja S."/>
            <person name="Hansen M."/>
            <person name="Howarth C."/>
            <person name="Imamovic A."/>
            <person name="Ireland A."/>
            <person name="Larimer J."/>
            <person name="McCowan C."/>
            <person name="Murphy C."/>
            <person name="Pearson M."/>
            <person name="Poon T.W."/>
            <person name="Priest M."/>
            <person name="Roberts A."/>
            <person name="Saif S."/>
            <person name="Shea T."/>
            <person name="Sisk P."/>
            <person name="Sykes S."/>
            <person name="Wortman J."/>
            <person name="Nusbaum C."/>
            <person name="Birren B."/>
        </authorList>
    </citation>
    <scope>NUCLEOTIDE SEQUENCE [LARGE SCALE GENOMIC DNA]</scope>
    <source>
        <strain evidence="4">FAR1</strain>
    </source>
</reference>
<keyword evidence="4" id="KW-1185">Reference proteome</keyword>
<sequence length="124" mass="13515">MPAAEFVRCVFYSLFSVAACPIRTRRALFPIHSTTSGPSVRIVVRAKALKNIAPSVAGHTIPVKVCSSKFCARKCGALCVCFFLCGSCFFAARTVRVFWFVLMGRSDGAKIRTALAPENVSRVH</sequence>